<reference evidence="2 3" key="1">
    <citation type="journal article" date="2017" name="Nat. Commun.">
        <title>Genome assembly with in vitro proximity ligation data and whole-genome triplication in lettuce.</title>
        <authorList>
            <person name="Reyes-Chin-Wo S."/>
            <person name="Wang Z."/>
            <person name="Yang X."/>
            <person name="Kozik A."/>
            <person name="Arikit S."/>
            <person name="Song C."/>
            <person name="Xia L."/>
            <person name="Froenicke L."/>
            <person name="Lavelle D.O."/>
            <person name="Truco M.J."/>
            <person name="Xia R."/>
            <person name="Zhu S."/>
            <person name="Xu C."/>
            <person name="Xu H."/>
            <person name="Xu X."/>
            <person name="Cox K."/>
            <person name="Korf I."/>
            <person name="Meyers B.C."/>
            <person name="Michelmore R.W."/>
        </authorList>
    </citation>
    <scope>NUCLEOTIDE SEQUENCE [LARGE SCALE GENOMIC DNA]</scope>
    <source>
        <strain evidence="3">cv. Salinas</strain>
        <tissue evidence="2">Seedlings</tissue>
    </source>
</reference>
<feature type="region of interest" description="Disordered" evidence="1">
    <location>
        <begin position="317"/>
        <end position="337"/>
    </location>
</feature>
<accession>A0A9R1XY79</accession>
<feature type="compositionally biased region" description="Polar residues" evidence="1">
    <location>
        <begin position="320"/>
        <end position="337"/>
    </location>
</feature>
<feature type="region of interest" description="Disordered" evidence="1">
    <location>
        <begin position="1"/>
        <end position="72"/>
    </location>
</feature>
<dbReference type="EMBL" id="NBSK02000001">
    <property type="protein sequence ID" value="KAJ0227087.1"/>
    <property type="molecule type" value="Genomic_DNA"/>
</dbReference>
<proteinExistence type="predicted"/>
<gene>
    <name evidence="2" type="ORF">LSAT_V11C100043930</name>
</gene>
<evidence type="ECO:0000256" key="1">
    <source>
        <dbReference type="SAM" id="MobiDB-lite"/>
    </source>
</evidence>
<protein>
    <submittedName>
        <fullName evidence="2">Uncharacterized protein</fullName>
    </submittedName>
</protein>
<sequence length="337" mass="36988">MNVFLNDDDQGKGCGAEVDVNDTTFEDQNDKNDAQGKVDGRDGPECDDDDKNDDVVGKGNFSNEDVNQGNTSGFNEEDVINLNSIVGNVVKSVGLVDGFEGDVNDIQEGISFRQFMYENLVGCGINQKAAEDDMNDILTRTLNLGYDDTNKEGISDDTVNKVIGEKNKDDESIAPSLVKGCVGGEGLNDKAKKDGQGVVECEVGTDFENRVEDDSNKNLDHGVETISCMRILSPDYLEYWYDPDAVGDQNKNENQIVEDSSVKDGKESNKEEKKVVGEETTKEGDELNKDQKIIEWKDSNETKSLIKDKAEGKFEKFSGPSFSLGFSQDSQGFKNPS</sequence>
<keyword evidence="3" id="KW-1185">Reference proteome</keyword>
<comment type="caution">
    <text evidence="2">The sequence shown here is derived from an EMBL/GenBank/DDBJ whole genome shotgun (WGS) entry which is preliminary data.</text>
</comment>
<feature type="region of interest" description="Disordered" evidence="1">
    <location>
        <begin position="247"/>
        <end position="287"/>
    </location>
</feature>
<dbReference type="Proteomes" id="UP000235145">
    <property type="component" value="Unassembled WGS sequence"/>
</dbReference>
<name>A0A9R1XY79_LACSA</name>
<evidence type="ECO:0000313" key="2">
    <source>
        <dbReference type="EMBL" id="KAJ0227087.1"/>
    </source>
</evidence>
<feature type="compositionally biased region" description="Basic and acidic residues" evidence="1">
    <location>
        <begin position="260"/>
        <end position="287"/>
    </location>
</feature>
<feature type="compositionally biased region" description="Basic and acidic residues" evidence="1">
    <location>
        <begin position="28"/>
        <end position="44"/>
    </location>
</feature>
<feature type="compositionally biased region" description="Polar residues" evidence="1">
    <location>
        <begin position="61"/>
        <end position="72"/>
    </location>
</feature>
<evidence type="ECO:0000313" key="3">
    <source>
        <dbReference type="Proteomes" id="UP000235145"/>
    </source>
</evidence>
<organism evidence="2 3">
    <name type="scientific">Lactuca sativa</name>
    <name type="common">Garden lettuce</name>
    <dbReference type="NCBI Taxonomy" id="4236"/>
    <lineage>
        <taxon>Eukaryota</taxon>
        <taxon>Viridiplantae</taxon>
        <taxon>Streptophyta</taxon>
        <taxon>Embryophyta</taxon>
        <taxon>Tracheophyta</taxon>
        <taxon>Spermatophyta</taxon>
        <taxon>Magnoliopsida</taxon>
        <taxon>eudicotyledons</taxon>
        <taxon>Gunneridae</taxon>
        <taxon>Pentapetalae</taxon>
        <taxon>asterids</taxon>
        <taxon>campanulids</taxon>
        <taxon>Asterales</taxon>
        <taxon>Asteraceae</taxon>
        <taxon>Cichorioideae</taxon>
        <taxon>Cichorieae</taxon>
        <taxon>Lactucinae</taxon>
        <taxon>Lactuca</taxon>
    </lineage>
</organism>
<dbReference type="AlphaFoldDB" id="A0A9R1XY79"/>